<dbReference type="GeneID" id="17257619"/>
<dbReference type="STRING" id="2903.R1BNB4"/>
<feature type="repeat" description="ANK" evidence="3">
    <location>
        <begin position="33"/>
        <end position="65"/>
    </location>
</feature>
<evidence type="ECO:0000256" key="2">
    <source>
        <dbReference type="ARBA" id="ARBA00023043"/>
    </source>
</evidence>
<dbReference type="PANTHER" id="PTHR24198:SF165">
    <property type="entry name" value="ANKYRIN REPEAT-CONTAINING PROTEIN-RELATED"/>
    <property type="match status" value="1"/>
</dbReference>
<feature type="region of interest" description="Disordered" evidence="4">
    <location>
        <begin position="302"/>
        <end position="321"/>
    </location>
</feature>
<dbReference type="PANTHER" id="PTHR24198">
    <property type="entry name" value="ANKYRIN REPEAT AND PROTEIN KINASE DOMAIN-CONTAINING PROTEIN"/>
    <property type="match status" value="1"/>
</dbReference>
<evidence type="ECO:0000313" key="6">
    <source>
        <dbReference type="Proteomes" id="UP000013827"/>
    </source>
</evidence>
<keyword evidence="1" id="KW-0677">Repeat</keyword>
<dbReference type="HOGENOM" id="CLU_075228_0_0_1"/>
<dbReference type="SUPFAM" id="SSF48403">
    <property type="entry name" value="Ankyrin repeat"/>
    <property type="match status" value="1"/>
</dbReference>
<dbReference type="Gene3D" id="1.25.40.20">
    <property type="entry name" value="Ankyrin repeat-containing domain"/>
    <property type="match status" value="1"/>
</dbReference>
<evidence type="ECO:0000256" key="1">
    <source>
        <dbReference type="ARBA" id="ARBA00022737"/>
    </source>
</evidence>
<dbReference type="Proteomes" id="UP000013827">
    <property type="component" value="Unassembled WGS sequence"/>
</dbReference>
<dbReference type="RefSeq" id="XP_005763897.1">
    <property type="nucleotide sequence ID" value="XM_005763840.1"/>
</dbReference>
<reference evidence="5" key="2">
    <citation type="submission" date="2024-10" db="UniProtKB">
        <authorList>
            <consortium name="EnsemblProtists"/>
        </authorList>
    </citation>
    <scope>IDENTIFICATION</scope>
</reference>
<dbReference type="SMART" id="SM00248">
    <property type="entry name" value="ANK"/>
    <property type="match status" value="3"/>
</dbReference>
<evidence type="ECO:0000313" key="5">
    <source>
        <dbReference type="EnsemblProtists" id="EOD11468"/>
    </source>
</evidence>
<evidence type="ECO:0000256" key="4">
    <source>
        <dbReference type="SAM" id="MobiDB-lite"/>
    </source>
</evidence>
<dbReference type="InterPro" id="IPR036770">
    <property type="entry name" value="Ankyrin_rpt-contain_sf"/>
</dbReference>
<reference evidence="6" key="1">
    <citation type="journal article" date="2013" name="Nature">
        <title>Pan genome of the phytoplankton Emiliania underpins its global distribution.</title>
        <authorList>
            <person name="Read B.A."/>
            <person name="Kegel J."/>
            <person name="Klute M.J."/>
            <person name="Kuo A."/>
            <person name="Lefebvre S.C."/>
            <person name="Maumus F."/>
            <person name="Mayer C."/>
            <person name="Miller J."/>
            <person name="Monier A."/>
            <person name="Salamov A."/>
            <person name="Young J."/>
            <person name="Aguilar M."/>
            <person name="Claverie J.M."/>
            <person name="Frickenhaus S."/>
            <person name="Gonzalez K."/>
            <person name="Herman E.K."/>
            <person name="Lin Y.C."/>
            <person name="Napier J."/>
            <person name="Ogata H."/>
            <person name="Sarno A.F."/>
            <person name="Shmutz J."/>
            <person name="Schroeder D."/>
            <person name="de Vargas C."/>
            <person name="Verret F."/>
            <person name="von Dassow P."/>
            <person name="Valentin K."/>
            <person name="Van de Peer Y."/>
            <person name="Wheeler G."/>
            <person name="Dacks J.B."/>
            <person name="Delwiche C.F."/>
            <person name="Dyhrman S.T."/>
            <person name="Glockner G."/>
            <person name="John U."/>
            <person name="Richards T."/>
            <person name="Worden A.Z."/>
            <person name="Zhang X."/>
            <person name="Grigoriev I.V."/>
            <person name="Allen A.E."/>
            <person name="Bidle K."/>
            <person name="Borodovsky M."/>
            <person name="Bowler C."/>
            <person name="Brownlee C."/>
            <person name="Cock J.M."/>
            <person name="Elias M."/>
            <person name="Gladyshev V.N."/>
            <person name="Groth M."/>
            <person name="Guda C."/>
            <person name="Hadaegh A."/>
            <person name="Iglesias-Rodriguez M.D."/>
            <person name="Jenkins J."/>
            <person name="Jones B.M."/>
            <person name="Lawson T."/>
            <person name="Leese F."/>
            <person name="Lindquist E."/>
            <person name="Lobanov A."/>
            <person name="Lomsadze A."/>
            <person name="Malik S.B."/>
            <person name="Marsh M.E."/>
            <person name="Mackinder L."/>
            <person name="Mock T."/>
            <person name="Mueller-Roeber B."/>
            <person name="Pagarete A."/>
            <person name="Parker M."/>
            <person name="Probert I."/>
            <person name="Quesneville H."/>
            <person name="Raines C."/>
            <person name="Rensing S.A."/>
            <person name="Riano-Pachon D.M."/>
            <person name="Richier S."/>
            <person name="Rokitta S."/>
            <person name="Shiraiwa Y."/>
            <person name="Soanes D.M."/>
            <person name="van der Giezen M."/>
            <person name="Wahlund T.M."/>
            <person name="Williams B."/>
            <person name="Wilson W."/>
            <person name="Wolfe G."/>
            <person name="Wurch L.L."/>
        </authorList>
    </citation>
    <scope>NUCLEOTIDE SEQUENCE</scope>
</reference>
<dbReference type="Pfam" id="PF12796">
    <property type="entry name" value="Ank_2"/>
    <property type="match status" value="1"/>
</dbReference>
<proteinExistence type="predicted"/>
<feature type="repeat" description="ANK" evidence="3">
    <location>
        <begin position="67"/>
        <end position="99"/>
    </location>
</feature>
<protein>
    <submittedName>
        <fullName evidence="5">Uncharacterized protein</fullName>
    </submittedName>
</protein>
<accession>A0A0D3IJN3</accession>
<dbReference type="eggNOG" id="KOG0504">
    <property type="taxonomic scope" value="Eukaryota"/>
</dbReference>
<name>A0A0D3IJN3_EMIH1</name>
<evidence type="ECO:0000256" key="3">
    <source>
        <dbReference type="PROSITE-ProRule" id="PRU00023"/>
    </source>
</evidence>
<feature type="compositionally biased region" description="Pro residues" evidence="4">
    <location>
        <begin position="306"/>
        <end position="321"/>
    </location>
</feature>
<dbReference type="EnsemblProtists" id="EOD11468">
    <property type="protein sequence ID" value="EOD11468"/>
    <property type="gene ID" value="EMIHUDRAFT_120335"/>
</dbReference>
<dbReference type="PROSITE" id="PS50088">
    <property type="entry name" value="ANK_REPEAT"/>
    <property type="match status" value="2"/>
</dbReference>
<dbReference type="PaxDb" id="2903-EOD11468"/>
<dbReference type="InterPro" id="IPR002110">
    <property type="entry name" value="Ankyrin_rpt"/>
</dbReference>
<organism evidence="5 6">
    <name type="scientific">Emiliania huxleyi (strain CCMP1516)</name>
    <dbReference type="NCBI Taxonomy" id="280463"/>
    <lineage>
        <taxon>Eukaryota</taxon>
        <taxon>Haptista</taxon>
        <taxon>Haptophyta</taxon>
        <taxon>Prymnesiophyceae</taxon>
        <taxon>Isochrysidales</taxon>
        <taxon>Noelaerhabdaceae</taxon>
        <taxon>Emiliania</taxon>
    </lineage>
</organism>
<dbReference type="KEGG" id="ehx:EMIHUDRAFT_120335"/>
<keyword evidence="6" id="KW-1185">Reference proteome</keyword>
<sequence length="321" mass="31545">MKELFWAARHGRVAEIGEALAAGADIDWRHPVDGRTPLGAAAAFDQLEALEALLAGGAALEARESETGLTPLGVAVLEGSARCLGALLRAGADVDATDADGWTPLMHAAARNQLFEAQSLKAAGASLGANVDGVGARELAASEGHDAVLALLSQAQPPSAAKLESSGPAAAATTPQLTDSGAAVMASAPIAALLQEGVVGDAALAASAAVAGAAMSGGDGGTCASTAEGAAANGASTCVDAGAAGGERGVKRARCAAPVSGQAAAMAVEVLQDGDDIVVQLHSNDIARLSISIAANGEWQAQRLPPLWPSPPPSPDAPSLR</sequence>
<dbReference type="AlphaFoldDB" id="A0A0D3IJN3"/>
<keyword evidence="2 3" id="KW-0040">ANK repeat</keyword>
<dbReference type="PROSITE" id="PS50297">
    <property type="entry name" value="ANK_REP_REGION"/>
    <property type="match status" value="2"/>
</dbReference>